<proteinExistence type="predicted"/>
<comment type="caution">
    <text evidence="2">The sequence shown here is derived from an EMBL/GenBank/DDBJ whole genome shotgun (WGS) entry which is preliminary data.</text>
</comment>
<evidence type="ECO:0000259" key="1">
    <source>
        <dbReference type="Pfam" id="PF13751"/>
    </source>
</evidence>
<feature type="domain" description="Transposase DDE" evidence="1">
    <location>
        <begin position="34"/>
        <end position="141"/>
    </location>
</feature>
<accession>A0ABV5KI83</accession>
<feature type="non-terminal residue" evidence="2">
    <location>
        <position position="1"/>
    </location>
</feature>
<protein>
    <submittedName>
        <fullName evidence="2">Transposase</fullName>
    </submittedName>
</protein>
<name>A0ABV5KI83_9BACL</name>
<dbReference type="InterPro" id="IPR025668">
    <property type="entry name" value="Tnp_DDE_dom"/>
</dbReference>
<sequence>VKYATYHRENTKAWQQDVGRMDNWTYLADEDRWLCPAGQQLLFRRESKERTESGYEIRHRHYRSTSCEGCPLKVNCTKTAGDREIKVSLDYLRYKQQARERLKSEEGYALSVRRMHEPESVFGQMKNNRGFRRFLLRGLQK</sequence>
<dbReference type="PANTHER" id="PTHR33408:SF2">
    <property type="entry name" value="TRANSPOSASE DDE DOMAIN-CONTAINING PROTEIN"/>
    <property type="match status" value="1"/>
</dbReference>
<gene>
    <name evidence="2" type="ORF">ACFFSY_03210</name>
</gene>
<dbReference type="RefSeq" id="WP_377489805.1">
    <property type="nucleotide sequence ID" value="NZ_JBHMDO010000006.1"/>
</dbReference>
<reference evidence="2 3" key="1">
    <citation type="submission" date="2024-09" db="EMBL/GenBank/DDBJ databases">
        <authorList>
            <person name="Sun Q."/>
            <person name="Mori K."/>
        </authorList>
    </citation>
    <scope>NUCLEOTIDE SEQUENCE [LARGE SCALE GENOMIC DNA]</scope>
    <source>
        <strain evidence="2 3">TISTR 2452</strain>
    </source>
</reference>
<evidence type="ECO:0000313" key="3">
    <source>
        <dbReference type="Proteomes" id="UP001589747"/>
    </source>
</evidence>
<dbReference type="Pfam" id="PF13751">
    <property type="entry name" value="DDE_Tnp_1_6"/>
    <property type="match status" value="1"/>
</dbReference>
<keyword evidence="3" id="KW-1185">Reference proteome</keyword>
<dbReference type="PANTHER" id="PTHR33408">
    <property type="entry name" value="TRANSPOSASE"/>
    <property type="match status" value="1"/>
</dbReference>
<evidence type="ECO:0000313" key="2">
    <source>
        <dbReference type="EMBL" id="MFB9324935.1"/>
    </source>
</evidence>
<dbReference type="EMBL" id="JBHMDO010000006">
    <property type="protein sequence ID" value="MFB9324935.1"/>
    <property type="molecule type" value="Genomic_DNA"/>
</dbReference>
<organism evidence="2 3">
    <name type="scientific">Paenibacillus aurantiacus</name>
    <dbReference type="NCBI Taxonomy" id="1936118"/>
    <lineage>
        <taxon>Bacteria</taxon>
        <taxon>Bacillati</taxon>
        <taxon>Bacillota</taxon>
        <taxon>Bacilli</taxon>
        <taxon>Bacillales</taxon>
        <taxon>Paenibacillaceae</taxon>
        <taxon>Paenibacillus</taxon>
    </lineage>
</organism>
<dbReference type="Proteomes" id="UP001589747">
    <property type="component" value="Unassembled WGS sequence"/>
</dbReference>